<dbReference type="Ensembl" id="ENSVKKT00000011942.1">
    <property type="protein sequence ID" value="ENSVKKP00000011663.1"/>
    <property type="gene ID" value="ENSVKKG00000008120.1"/>
</dbReference>
<protein>
    <submittedName>
        <fullName evidence="2">Uncharacterized protein</fullName>
    </submittedName>
</protein>
<keyword evidence="3" id="KW-1185">Reference proteome</keyword>
<sequence length="82" mass="8653">TAAREQRGLGSRTVLWPLAALPTGCSPSRPKSTPPRGTCHSRPTERSGRMRLTECLPCSLGAVRDHAGVTPAATEGPGPRQH</sequence>
<evidence type="ECO:0000313" key="3">
    <source>
        <dbReference type="Proteomes" id="UP000694545"/>
    </source>
</evidence>
<accession>A0A8D2KVR2</accession>
<evidence type="ECO:0000256" key="1">
    <source>
        <dbReference type="SAM" id="MobiDB-lite"/>
    </source>
</evidence>
<feature type="region of interest" description="Disordered" evidence="1">
    <location>
        <begin position="20"/>
        <end position="48"/>
    </location>
</feature>
<dbReference type="Proteomes" id="UP000694545">
    <property type="component" value="Unplaced"/>
</dbReference>
<dbReference type="AlphaFoldDB" id="A0A8D2KVR2"/>
<proteinExistence type="predicted"/>
<organism evidence="2 3">
    <name type="scientific">Varanus komodoensis</name>
    <name type="common">Komodo dragon</name>
    <dbReference type="NCBI Taxonomy" id="61221"/>
    <lineage>
        <taxon>Eukaryota</taxon>
        <taxon>Metazoa</taxon>
        <taxon>Chordata</taxon>
        <taxon>Craniata</taxon>
        <taxon>Vertebrata</taxon>
        <taxon>Euteleostomi</taxon>
        <taxon>Lepidosauria</taxon>
        <taxon>Squamata</taxon>
        <taxon>Bifurcata</taxon>
        <taxon>Unidentata</taxon>
        <taxon>Episquamata</taxon>
        <taxon>Toxicofera</taxon>
        <taxon>Anguimorpha</taxon>
        <taxon>Paleoanguimorpha</taxon>
        <taxon>Varanoidea</taxon>
        <taxon>Varanidae</taxon>
        <taxon>Varanus</taxon>
    </lineage>
</organism>
<name>A0A8D2KVR2_VARKO</name>
<evidence type="ECO:0000313" key="2">
    <source>
        <dbReference type="Ensembl" id="ENSVKKP00000011663.1"/>
    </source>
</evidence>
<reference evidence="2" key="2">
    <citation type="submission" date="2025-09" db="UniProtKB">
        <authorList>
            <consortium name="Ensembl"/>
        </authorList>
    </citation>
    <scope>IDENTIFICATION</scope>
</reference>
<reference evidence="2" key="1">
    <citation type="submission" date="2025-08" db="UniProtKB">
        <authorList>
            <consortium name="Ensembl"/>
        </authorList>
    </citation>
    <scope>IDENTIFICATION</scope>
</reference>